<name>A0A8J5XHS1_DIALT</name>
<protein>
    <recommendedName>
        <fullName evidence="3">Nudix hydrolase domain-containing protein</fullName>
    </recommendedName>
</protein>
<keyword evidence="5" id="KW-1185">Reference proteome</keyword>
<organism evidence="4 5">
    <name type="scientific">Diacronema lutheri</name>
    <name type="common">Unicellular marine alga</name>
    <name type="synonym">Monochrysis lutheri</name>
    <dbReference type="NCBI Taxonomy" id="2081491"/>
    <lineage>
        <taxon>Eukaryota</taxon>
        <taxon>Haptista</taxon>
        <taxon>Haptophyta</taxon>
        <taxon>Pavlovophyceae</taxon>
        <taxon>Pavlovales</taxon>
        <taxon>Pavlovaceae</taxon>
        <taxon>Diacronema</taxon>
    </lineage>
</organism>
<dbReference type="Gene3D" id="3.90.79.10">
    <property type="entry name" value="Nucleoside Triphosphate Pyrophosphohydrolase"/>
    <property type="match status" value="1"/>
</dbReference>
<dbReference type="AlphaFoldDB" id="A0A8J5XHS1"/>
<dbReference type="PANTHER" id="PTHR43046">
    <property type="entry name" value="GDP-MANNOSE MANNOSYL HYDROLASE"/>
    <property type="match status" value="1"/>
</dbReference>
<evidence type="ECO:0000256" key="2">
    <source>
        <dbReference type="ARBA" id="ARBA00022801"/>
    </source>
</evidence>
<dbReference type="Pfam" id="PF00293">
    <property type="entry name" value="NUDIX"/>
    <property type="match status" value="1"/>
</dbReference>
<keyword evidence="2" id="KW-0378">Hydrolase</keyword>
<accession>A0A8J5XHS1</accession>
<dbReference type="GO" id="GO:0016787">
    <property type="term" value="F:hydrolase activity"/>
    <property type="evidence" value="ECO:0007669"/>
    <property type="project" value="UniProtKB-KW"/>
</dbReference>
<dbReference type="OrthoDB" id="447842at2759"/>
<sequence>MAEAMVAVGVPHFATGEFVSHRKFLRDKEYGEALDSIVKGCTDLLVTSVDGSRVLVGKRSVHPQPDWWFIGGRMLPGDTPASSCARILKRELGLDVPAERIRFVCAASLAWDRRVQEPQTNGTCDLQLVLSTQLTADEAGRVRLDAQEYTTSEWLPLEAVAHGSFHPALSYACRELLARRVEARLGECAALPPAADSDAQLATLARELVALRRPLPSGRSAYVLRSTELTYEAAVDVTP</sequence>
<feature type="domain" description="Nudix hydrolase" evidence="3">
    <location>
        <begin position="36"/>
        <end position="179"/>
    </location>
</feature>
<evidence type="ECO:0000259" key="3">
    <source>
        <dbReference type="PROSITE" id="PS51462"/>
    </source>
</evidence>
<evidence type="ECO:0000256" key="1">
    <source>
        <dbReference type="ARBA" id="ARBA00001946"/>
    </source>
</evidence>
<dbReference type="EMBL" id="JAGTXO010000013">
    <property type="protein sequence ID" value="KAG8464488.1"/>
    <property type="molecule type" value="Genomic_DNA"/>
</dbReference>
<proteinExistence type="predicted"/>
<dbReference type="Proteomes" id="UP000751190">
    <property type="component" value="Unassembled WGS sequence"/>
</dbReference>
<dbReference type="InterPro" id="IPR000086">
    <property type="entry name" value="NUDIX_hydrolase_dom"/>
</dbReference>
<evidence type="ECO:0000313" key="5">
    <source>
        <dbReference type="Proteomes" id="UP000751190"/>
    </source>
</evidence>
<dbReference type="OMA" id="TMLWQFR"/>
<reference evidence="4" key="1">
    <citation type="submission" date="2021-05" db="EMBL/GenBank/DDBJ databases">
        <title>The genome of the haptophyte Pavlova lutheri (Diacronema luteri, Pavlovales) - a model for lipid biosynthesis in eukaryotic algae.</title>
        <authorList>
            <person name="Hulatt C.J."/>
            <person name="Posewitz M.C."/>
        </authorList>
    </citation>
    <scope>NUCLEOTIDE SEQUENCE</scope>
    <source>
        <strain evidence="4">NIVA-4/92</strain>
    </source>
</reference>
<dbReference type="SUPFAM" id="SSF55811">
    <property type="entry name" value="Nudix"/>
    <property type="match status" value="1"/>
</dbReference>
<dbReference type="PANTHER" id="PTHR43046:SF13">
    <property type="entry name" value="NUDIX HYDROLASE DOMAIN-CONTAINING PROTEIN"/>
    <property type="match status" value="1"/>
</dbReference>
<gene>
    <name evidence="4" type="ORF">KFE25_003551</name>
</gene>
<dbReference type="InterPro" id="IPR015797">
    <property type="entry name" value="NUDIX_hydrolase-like_dom_sf"/>
</dbReference>
<evidence type="ECO:0000313" key="4">
    <source>
        <dbReference type="EMBL" id="KAG8464488.1"/>
    </source>
</evidence>
<comment type="caution">
    <text evidence="4">The sequence shown here is derived from an EMBL/GenBank/DDBJ whole genome shotgun (WGS) entry which is preliminary data.</text>
</comment>
<dbReference type="PROSITE" id="PS51462">
    <property type="entry name" value="NUDIX"/>
    <property type="match status" value="1"/>
</dbReference>
<comment type="cofactor">
    <cofactor evidence="1">
        <name>Mg(2+)</name>
        <dbReference type="ChEBI" id="CHEBI:18420"/>
    </cofactor>
</comment>